<dbReference type="EMBL" id="JARQTW010000008">
    <property type="protein sequence ID" value="MDG2949956.1"/>
    <property type="molecule type" value="Genomic_DNA"/>
</dbReference>
<dbReference type="AlphaFoldDB" id="A0AAW6QBR6"/>
<dbReference type="CDD" id="cd04784">
    <property type="entry name" value="HTH_CadR-PbrR"/>
    <property type="match status" value="1"/>
</dbReference>
<dbReference type="InterPro" id="IPR000551">
    <property type="entry name" value="MerR-type_HTH_dom"/>
</dbReference>
<dbReference type="Pfam" id="PF13411">
    <property type="entry name" value="MerR_1"/>
    <property type="match status" value="1"/>
</dbReference>
<dbReference type="GO" id="GO:0003700">
    <property type="term" value="F:DNA-binding transcription factor activity"/>
    <property type="evidence" value="ECO:0007669"/>
    <property type="project" value="InterPro"/>
</dbReference>
<dbReference type="PROSITE" id="PS50937">
    <property type="entry name" value="HTH_MERR_2"/>
    <property type="match status" value="1"/>
</dbReference>
<keyword evidence="1" id="KW-0238">DNA-binding</keyword>
<dbReference type="InterPro" id="IPR047057">
    <property type="entry name" value="MerR_fam"/>
</dbReference>
<comment type="caution">
    <text evidence="3">The sequence shown here is derived from an EMBL/GenBank/DDBJ whole genome shotgun (WGS) entry which is preliminary data.</text>
</comment>
<dbReference type="InterPro" id="IPR009061">
    <property type="entry name" value="DNA-bd_dom_put_sf"/>
</dbReference>
<dbReference type="SUPFAM" id="SSF46955">
    <property type="entry name" value="Putative DNA-binding domain"/>
    <property type="match status" value="1"/>
</dbReference>
<dbReference type="PANTHER" id="PTHR30204:SF92">
    <property type="entry name" value="HTH-TYPE TRANSCRIPTIONAL REGULATOR ZNTR"/>
    <property type="match status" value="1"/>
</dbReference>
<dbReference type="GO" id="GO:0003677">
    <property type="term" value="F:DNA binding"/>
    <property type="evidence" value="ECO:0007669"/>
    <property type="project" value="UniProtKB-KW"/>
</dbReference>
<proteinExistence type="predicted"/>
<dbReference type="InterPro" id="IPR011791">
    <property type="entry name" value="CadR-PbrR"/>
</dbReference>
<dbReference type="GO" id="GO:0046872">
    <property type="term" value="F:metal ion binding"/>
    <property type="evidence" value="ECO:0007669"/>
    <property type="project" value="InterPro"/>
</dbReference>
<dbReference type="PANTHER" id="PTHR30204">
    <property type="entry name" value="REDOX-CYCLING DRUG-SENSING TRANSCRIPTIONAL ACTIVATOR SOXR"/>
    <property type="match status" value="1"/>
</dbReference>
<protein>
    <submittedName>
        <fullName evidence="3">Cd(II)/Pb(II)-responsive transcriptional regulator</fullName>
    </submittedName>
</protein>
<accession>A0AAW6QBR6</accession>
<gene>
    <name evidence="3" type="ORF">P7M15_05395</name>
</gene>
<dbReference type="RefSeq" id="WP_317477057.1">
    <property type="nucleotide sequence ID" value="NZ_JARQTW010000008.1"/>
</dbReference>
<evidence type="ECO:0000256" key="1">
    <source>
        <dbReference type="ARBA" id="ARBA00023125"/>
    </source>
</evidence>
<dbReference type="Gene3D" id="1.10.1660.10">
    <property type="match status" value="1"/>
</dbReference>
<dbReference type="Proteomes" id="UP001214976">
    <property type="component" value="Unassembled WGS sequence"/>
</dbReference>
<dbReference type="GO" id="GO:0045893">
    <property type="term" value="P:positive regulation of DNA-templated transcription"/>
    <property type="evidence" value="ECO:0007669"/>
    <property type="project" value="InterPro"/>
</dbReference>
<dbReference type="PRINTS" id="PR00040">
    <property type="entry name" value="HTHMERR"/>
</dbReference>
<dbReference type="SMART" id="SM00422">
    <property type="entry name" value="HTH_MERR"/>
    <property type="match status" value="1"/>
</dbReference>
<organism evidence="3 4">
    <name type="scientific">Exercitatus varius</name>
    <dbReference type="NCBI Taxonomy" id="67857"/>
    <lineage>
        <taxon>Bacteria</taxon>
        <taxon>Pseudomonadati</taxon>
        <taxon>Pseudomonadota</taxon>
        <taxon>Gammaproteobacteria</taxon>
        <taxon>Pasteurellales</taxon>
        <taxon>Pasteurellaceae</taxon>
        <taxon>Exercitatus</taxon>
    </lineage>
</organism>
<dbReference type="PROSITE" id="PS00552">
    <property type="entry name" value="HTH_MERR_1"/>
    <property type="match status" value="1"/>
</dbReference>
<sequence length="136" mass="15614">MKIGKLAQVAGCTVETVRFYEKQGLLPPPQRTSGNFRLYNDEHLERLTFICYCRSLDISLHEIKQLLELKNAPAAKDEMSELLDRHIRDVVKRIHELDHLRLQLIALKGKVNNAAQEADLMNTLLQHGKVRFVGVK</sequence>
<evidence type="ECO:0000313" key="3">
    <source>
        <dbReference type="EMBL" id="MDG2949956.1"/>
    </source>
</evidence>
<evidence type="ECO:0000259" key="2">
    <source>
        <dbReference type="PROSITE" id="PS50937"/>
    </source>
</evidence>
<reference evidence="3" key="1">
    <citation type="submission" date="2023-03" db="EMBL/GenBank/DDBJ databases">
        <title>Classification of Bisgaard taxon 6 and taxon 10 as Exercitatus varius gen. nov., spec. nov.</title>
        <authorList>
            <person name="Christensen H."/>
        </authorList>
    </citation>
    <scope>NUCLEOTIDE SEQUENCE</scope>
    <source>
        <strain evidence="3">86116</strain>
    </source>
</reference>
<evidence type="ECO:0000313" key="4">
    <source>
        <dbReference type="Proteomes" id="UP001214976"/>
    </source>
</evidence>
<name>A0AAW6QBR6_9PAST</name>
<feature type="domain" description="HTH merR-type" evidence="2">
    <location>
        <begin position="1"/>
        <end position="69"/>
    </location>
</feature>